<protein>
    <submittedName>
        <fullName evidence="1">Uncharacterized protein</fullName>
    </submittedName>
</protein>
<evidence type="ECO:0000313" key="1">
    <source>
        <dbReference type="EMBL" id="KKK81874.1"/>
    </source>
</evidence>
<sequence length="57" mass="6979">MPEKTKQYRLNVYYPDLKQRKWKYIGWLYSGDNDEEFIKELNHGGKLVKRQCQKKSV</sequence>
<dbReference type="AlphaFoldDB" id="A0A0F9ATZ0"/>
<comment type="caution">
    <text evidence="1">The sequence shown here is derived from an EMBL/GenBank/DDBJ whole genome shotgun (WGS) entry which is preliminary data.</text>
</comment>
<accession>A0A0F9ATZ0</accession>
<gene>
    <name evidence="1" type="ORF">LCGC14_2809010</name>
</gene>
<reference evidence="1" key="1">
    <citation type="journal article" date="2015" name="Nature">
        <title>Complex archaea that bridge the gap between prokaryotes and eukaryotes.</title>
        <authorList>
            <person name="Spang A."/>
            <person name="Saw J.H."/>
            <person name="Jorgensen S.L."/>
            <person name="Zaremba-Niedzwiedzka K."/>
            <person name="Martijn J."/>
            <person name="Lind A.E."/>
            <person name="van Eijk R."/>
            <person name="Schleper C."/>
            <person name="Guy L."/>
            <person name="Ettema T.J."/>
        </authorList>
    </citation>
    <scope>NUCLEOTIDE SEQUENCE</scope>
</reference>
<proteinExistence type="predicted"/>
<organism evidence="1">
    <name type="scientific">marine sediment metagenome</name>
    <dbReference type="NCBI Taxonomy" id="412755"/>
    <lineage>
        <taxon>unclassified sequences</taxon>
        <taxon>metagenomes</taxon>
        <taxon>ecological metagenomes</taxon>
    </lineage>
</organism>
<name>A0A0F9ATZ0_9ZZZZ</name>
<dbReference type="EMBL" id="LAZR01052928">
    <property type="protein sequence ID" value="KKK81874.1"/>
    <property type="molecule type" value="Genomic_DNA"/>
</dbReference>